<dbReference type="OrthoDB" id="1939276at2759"/>
<dbReference type="PANTHER" id="PTHR31900">
    <property type="entry name" value="F-BOX/RNI SUPERFAMILY PROTEIN-RELATED"/>
    <property type="match status" value="1"/>
</dbReference>
<accession>A0A6A4LX38</accession>
<feature type="domain" description="FBD" evidence="1">
    <location>
        <begin position="161"/>
        <end position="201"/>
    </location>
</feature>
<dbReference type="Proteomes" id="UP000428333">
    <property type="component" value="Linkage Group LG04"/>
</dbReference>
<dbReference type="InterPro" id="IPR006566">
    <property type="entry name" value="FBD"/>
</dbReference>
<evidence type="ECO:0000313" key="2">
    <source>
        <dbReference type="EMBL" id="KAE9461772.1"/>
    </source>
</evidence>
<reference evidence="2 3" key="1">
    <citation type="journal article" date="2019" name="Genome Biol. Evol.">
        <title>The Rhododendron genome and chromosomal organization provide insight into shared whole-genome duplications across the heath family (Ericaceae).</title>
        <authorList>
            <person name="Soza V.L."/>
            <person name="Lindsley D."/>
            <person name="Waalkes A."/>
            <person name="Ramage E."/>
            <person name="Patwardhan R.P."/>
            <person name="Burton J.N."/>
            <person name="Adey A."/>
            <person name="Kumar A."/>
            <person name="Qiu R."/>
            <person name="Shendure J."/>
            <person name="Hall B."/>
        </authorList>
    </citation>
    <scope>NUCLEOTIDE SEQUENCE [LARGE SCALE GENOMIC DNA]</scope>
    <source>
        <strain evidence="2">RSF 1966-606</strain>
    </source>
</reference>
<comment type="caution">
    <text evidence="2">The sequence shown here is derived from an EMBL/GenBank/DDBJ whole genome shotgun (WGS) entry which is preliminary data.</text>
</comment>
<gene>
    <name evidence="2" type="ORF">C3L33_06319</name>
</gene>
<dbReference type="EMBL" id="QEFC01000938">
    <property type="protein sequence ID" value="KAE9461772.1"/>
    <property type="molecule type" value="Genomic_DNA"/>
</dbReference>
<proteinExistence type="predicted"/>
<feature type="non-terminal residue" evidence="2">
    <location>
        <position position="1"/>
    </location>
</feature>
<dbReference type="Pfam" id="PF08387">
    <property type="entry name" value="FBD"/>
    <property type="match status" value="1"/>
</dbReference>
<name>A0A6A4LX38_9ERIC</name>
<dbReference type="PANTHER" id="PTHR31900:SF32">
    <property type="entry name" value="F-BOX_RNI_FBD-LIKE DOMAIN PROTEIN"/>
    <property type="match status" value="1"/>
</dbReference>
<evidence type="ECO:0000259" key="1">
    <source>
        <dbReference type="Pfam" id="PF08387"/>
    </source>
</evidence>
<evidence type="ECO:0000313" key="3">
    <source>
        <dbReference type="Proteomes" id="UP000428333"/>
    </source>
</evidence>
<dbReference type="InterPro" id="IPR050232">
    <property type="entry name" value="FBL13/AtMIF1-like"/>
</dbReference>
<dbReference type="AlphaFoldDB" id="A0A6A4LX38"/>
<keyword evidence="3" id="KW-1185">Reference proteome</keyword>
<organism evidence="2 3">
    <name type="scientific">Rhododendron williamsianum</name>
    <dbReference type="NCBI Taxonomy" id="262921"/>
    <lineage>
        <taxon>Eukaryota</taxon>
        <taxon>Viridiplantae</taxon>
        <taxon>Streptophyta</taxon>
        <taxon>Embryophyta</taxon>
        <taxon>Tracheophyta</taxon>
        <taxon>Spermatophyta</taxon>
        <taxon>Magnoliopsida</taxon>
        <taxon>eudicotyledons</taxon>
        <taxon>Gunneridae</taxon>
        <taxon>Pentapetalae</taxon>
        <taxon>asterids</taxon>
        <taxon>Ericales</taxon>
        <taxon>Ericaceae</taxon>
        <taxon>Ericoideae</taxon>
        <taxon>Rhodoreae</taxon>
        <taxon>Rhododendron</taxon>
    </lineage>
</organism>
<protein>
    <recommendedName>
        <fullName evidence="1">FBD domain-containing protein</fullName>
    </recommendedName>
</protein>
<sequence length="224" mass="26388">MKLSEDVIQKILKGSCVLEILELYDVYGFNRLHVSNASVKKLIVRDFWEQEKEYQIYGGHHALLEISAPHLHSLEILGVSVHKMFRVGNVSSLVDAILSFNVMIYSYGPDDYDWYPTMLKELLQSLVHVKKITLGNWAIQYFSDKVCNFDGKHYWTSRKKPFTCLMFRLQKVKFIGFGQHEVDYYLSFVQFILENARCFKRWSSLREWKAITGKRNLPKQLKSY</sequence>